<keyword evidence="3" id="KW-1185">Reference proteome</keyword>
<sequence>MISGDIKGCRGSSPLVATRAATKVENELPAAFQNDDISHVNEVDRELETEMEHPEHILEEVEIEEVEENDENETSDEEEWSDEEENEEN</sequence>
<accession>A0AAE1VNN2</accession>
<dbReference type="AlphaFoldDB" id="A0AAE1VNN2"/>
<name>A0AAE1VNN2_9SOLA</name>
<feature type="region of interest" description="Disordered" evidence="1">
    <location>
        <begin position="48"/>
        <end position="89"/>
    </location>
</feature>
<evidence type="ECO:0000313" key="2">
    <source>
        <dbReference type="EMBL" id="KAK4375772.1"/>
    </source>
</evidence>
<proteinExistence type="predicted"/>
<feature type="compositionally biased region" description="Basic and acidic residues" evidence="1">
    <location>
        <begin position="48"/>
        <end position="59"/>
    </location>
</feature>
<evidence type="ECO:0000313" key="3">
    <source>
        <dbReference type="Proteomes" id="UP001291623"/>
    </source>
</evidence>
<reference evidence="2" key="1">
    <citation type="submission" date="2023-12" db="EMBL/GenBank/DDBJ databases">
        <title>Genome assembly of Anisodus tanguticus.</title>
        <authorList>
            <person name="Wang Y.-J."/>
        </authorList>
    </citation>
    <scope>NUCLEOTIDE SEQUENCE</scope>
    <source>
        <strain evidence="2">KB-2021</strain>
        <tissue evidence="2">Leaf</tissue>
    </source>
</reference>
<gene>
    <name evidence="2" type="ORF">RND71_006449</name>
</gene>
<organism evidence="2 3">
    <name type="scientific">Anisodus tanguticus</name>
    <dbReference type="NCBI Taxonomy" id="243964"/>
    <lineage>
        <taxon>Eukaryota</taxon>
        <taxon>Viridiplantae</taxon>
        <taxon>Streptophyta</taxon>
        <taxon>Embryophyta</taxon>
        <taxon>Tracheophyta</taxon>
        <taxon>Spermatophyta</taxon>
        <taxon>Magnoliopsida</taxon>
        <taxon>eudicotyledons</taxon>
        <taxon>Gunneridae</taxon>
        <taxon>Pentapetalae</taxon>
        <taxon>asterids</taxon>
        <taxon>lamiids</taxon>
        <taxon>Solanales</taxon>
        <taxon>Solanaceae</taxon>
        <taxon>Solanoideae</taxon>
        <taxon>Hyoscyameae</taxon>
        <taxon>Anisodus</taxon>
    </lineage>
</organism>
<comment type="caution">
    <text evidence="2">The sequence shown here is derived from an EMBL/GenBank/DDBJ whole genome shotgun (WGS) entry which is preliminary data.</text>
</comment>
<protein>
    <submittedName>
        <fullName evidence="2">Uncharacterized protein</fullName>
    </submittedName>
</protein>
<dbReference type="EMBL" id="JAVYJV010000003">
    <property type="protein sequence ID" value="KAK4375772.1"/>
    <property type="molecule type" value="Genomic_DNA"/>
</dbReference>
<feature type="compositionally biased region" description="Acidic residues" evidence="1">
    <location>
        <begin position="60"/>
        <end position="89"/>
    </location>
</feature>
<dbReference type="Proteomes" id="UP001291623">
    <property type="component" value="Unassembled WGS sequence"/>
</dbReference>
<evidence type="ECO:0000256" key="1">
    <source>
        <dbReference type="SAM" id="MobiDB-lite"/>
    </source>
</evidence>